<dbReference type="AlphaFoldDB" id="A0A812UEY6"/>
<sequence>MALNETGCEEEEEDKKVLAEREERVMRFCPEVMDAALSAESRQATAQSLVRGASKVLAEHRGHQKNLERLKIAEQEQELDTQEPLGGRRTSDQSALQNAVAMNNRSKSRCLGGPWRRRGAAAPPLRSATPMVDECCSARASPDFRKIRQDLPRKEKIIAARRYRKKQEALRQVHGRVTDLGFGVAETLGRTPSPRPKEVDNRPVCCSPEVSAWRSPTPLEQRLMEECNVVAGSQWREYLEGIRFGRIGAQSAKRREPNRALGNASKEPSCERHADLERQRSRIDSGKVEDCPDAHAAHLLRQGNIQALERWGGLRYARPHVQSQGLFRAVRSGQHGLLSWLLEELQGIYLSNEAVQWREKAPPPPHPLPKRFEL</sequence>
<accession>A0A812UEY6</accession>
<organism evidence="2 3">
    <name type="scientific">Symbiodinium natans</name>
    <dbReference type="NCBI Taxonomy" id="878477"/>
    <lineage>
        <taxon>Eukaryota</taxon>
        <taxon>Sar</taxon>
        <taxon>Alveolata</taxon>
        <taxon>Dinophyceae</taxon>
        <taxon>Suessiales</taxon>
        <taxon>Symbiodiniaceae</taxon>
        <taxon>Symbiodinium</taxon>
    </lineage>
</organism>
<gene>
    <name evidence="2" type="primary">HERC2</name>
    <name evidence="2" type="ORF">SNAT2548_LOCUS31857</name>
</gene>
<dbReference type="EMBL" id="CAJNDS010002679">
    <property type="protein sequence ID" value="CAE7563449.1"/>
    <property type="molecule type" value="Genomic_DNA"/>
</dbReference>
<evidence type="ECO:0000313" key="2">
    <source>
        <dbReference type="EMBL" id="CAE7563449.1"/>
    </source>
</evidence>
<feature type="compositionally biased region" description="Basic and acidic residues" evidence="1">
    <location>
        <begin position="268"/>
        <end position="288"/>
    </location>
</feature>
<feature type="region of interest" description="Disordered" evidence="1">
    <location>
        <begin position="70"/>
        <end position="127"/>
    </location>
</feature>
<evidence type="ECO:0000313" key="3">
    <source>
        <dbReference type="Proteomes" id="UP000604046"/>
    </source>
</evidence>
<dbReference type="Proteomes" id="UP000604046">
    <property type="component" value="Unassembled WGS sequence"/>
</dbReference>
<comment type="caution">
    <text evidence="2">The sequence shown here is derived from an EMBL/GenBank/DDBJ whole genome shotgun (WGS) entry which is preliminary data.</text>
</comment>
<dbReference type="OrthoDB" id="10645059at2759"/>
<feature type="compositionally biased region" description="Polar residues" evidence="1">
    <location>
        <begin position="92"/>
        <end position="105"/>
    </location>
</feature>
<keyword evidence="3" id="KW-1185">Reference proteome</keyword>
<reference evidence="2" key="1">
    <citation type="submission" date="2021-02" db="EMBL/GenBank/DDBJ databases">
        <authorList>
            <person name="Dougan E. K."/>
            <person name="Rhodes N."/>
            <person name="Thang M."/>
            <person name="Chan C."/>
        </authorList>
    </citation>
    <scope>NUCLEOTIDE SEQUENCE</scope>
</reference>
<name>A0A812UEY6_9DINO</name>
<proteinExistence type="predicted"/>
<protein>
    <submittedName>
        <fullName evidence="2">HERC2 protein</fullName>
    </submittedName>
</protein>
<feature type="region of interest" description="Disordered" evidence="1">
    <location>
        <begin position="251"/>
        <end position="288"/>
    </location>
</feature>
<evidence type="ECO:0000256" key="1">
    <source>
        <dbReference type="SAM" id="MobiDB-lite"/>
    </source>
</evidence>